<protein>
    <submittedName>
        <fullName evidence="1">Uncharacterized protein</fullName>
    </submittedName>
</protein>
<proteinExistence type="predicted"/>
<evidence type="ECO:0000313" key="1">
    <source>
        <dbReference type="EMBL" id="SVA25684.1"/>
    </source>
</evidence>
<dbReference type="EMBL" id="UINC01006133">
    <property type="protein sequence ID" value="SVA25684.1"/>
    <property type="molecule type" value="Genomic_DNA"/>
</dbReference>
<name>A0A381UCJ9_9ZZZZ</name>
<accession>A0A381UCJ9</accession>
<organism evidence="1">
    <name type="scientific">marine metagenome</name>
    <dbReference type="NCBI Taxonomy" id="408172"/>
    <lineage>
        <taxon>unclassified sequences</taxon>
        <taxon>metagenomes</taxon>
        <taxon>ecological metagenomes</taxon>
    </lineage>
</organism>
<reference evidence="1" key="1">
    <citation type="submission" date="2018-05" db="EMBL/GenBank/DDBJ databases">
        <authorList>
            <person name="Lanie J.A."/>
            <person name="Ng W.-L."/>
            <person name="Kazmierczak K.M."/>
            <person name="Andrzejewski T.M."/>
            <person name="Davidsen T.M."/>
            <person name="Wayne K.J."/>
            <person name="Tettelin H."/>
            <person name="Glass J.I."/>
            <person name="Rusch D."/>
            <person name="Podicherti R."/>
            <person name="Tsui H.-C.T."/>
            <person name="Winkler M.E."/>
        </authorList>
    </citation>
    <scope>NUCLEOTIDE SEQUENCE</scope>
</reference>
<sequence length="29" mass="3362">MEEYLITTLQSLLRNRQDISSNYSSSSPK</sequence>
<gene>
    <name evidence="1" type="ORF">METZ01_LOCUS78538</name>
</gene>
<dbReference type="AlphaFoldDB" id="A0A381UCJ9"/>